<dbReference type="RefSeq" id="WP_324694136.1">
    <property type="nucleotide sequence ID" value="NZ_JAYMYJ010000060.1"/>
</dbReference>
<keyword evidence="2" id="KW-1185">Reference proteome</keyword>
<evidence type="ECO:0000313" key="1">
    <source>
        <dbReference type="EMBL" id="MEB4590772.1"/>
    </source>
</evidence>
<organism evidence="1 2">
    <name type="scientific">Candidatus Thiothrix phosphatis</name>
    <dbReference type="NCBI Taxonomy" id="3112415"/>
    <lineage>
        <taxon>Bacteria</taxon>
        <taxon>Pseudomonadati</taxon>
        <taxon>Pseudomonadota</taxon>
        <taxon>Gammaproteobacteria</taxon>
        <taxon>Thiotrichales</taxon>
        <taxon>Thiotrichaceae</taxon>
        <taxon>Thiothrix</taxon>
    </lineage>
</organism>
<reference evidence="1 2" key="2">
    <citation type="submission" date="2024-01" db="EMBL/GenBank/DDBJ databases">
        <authorList>
            <person name="Xie X."/>
        </authorList>
    </citation>
    <scope>NUCLEOTIDE SEQUENCE [LARGE SCALE GENOMIC DNA]</scope>
    <source>
        <strain evidence="1">SCUT-1</strain>
    </source>
</reference>
<dbReference type="Proteomes" id="UP001308005">
    <property type="component" value="Unassembled WGS sequence"/>
</dbReference>
<comment type="caution">
    <text evidence="1">The sequence shown here is derived from an EMBL/GenBank/DDBJ whole genome shotgun (WGS) entry which is preliminary data.</text>
</comment>
<sequence>MDKVIFWEKDSVKSDKNDSSNDGVYFPWLRVWPLYDGLCKSESNVGDYYSADSGGDVHSIDEEWAFIISAAFERYMKQRGLCVVCYSYQEKSHSWWGRTILPAGYKLTGNAILDEGYIALCESHWAGKNVFLLLKQADQFGIPAFISVDTFDYVSLLSHGEAIVIFGVEEPVLQMLFLMDDPLFLEILGRESQRYGHACQESGQSFVSHWDIVNGSDWREPKDV</sequence>
<name>A0ABU6CVA4_9GAMM</name>
<proteinExistence type="predicted"/>
<dbReference type="EMBL" id="JAYMYJ010000060">
    <property type="protein sequence ID" value="MEB4590772.1"/>
    <property type="molecule type" value="Genomic_DNA"/>
</dbReference>
<reference evidence="2" key="1">
    <citation type="submission" date="2023-07" db="EMBL/GenBank/DDBJ databases">
        <title>The carbon used by Thiothrix.</title>
        <authorList>
            <person name="Chen L."/>
        </authorList>
    </citation>
    <scope>NUCLEOTIDE SEQUENCE [LARGE SCALE GENOMIC DNA]</scope>
</reference>
<gene>
    <name evidence="1" type="ORF">VSS37_07255</name>
</gene>
<accession>A0ABU6CVA4</accession>
<evidence type="ECO:0000313" key="2">
    <source>
        <dbReference type="Proteomes" id="UP001308005"/>
    </source>
</evidence>
<protein>
    <submittedName>
        <fullName evidence="1">Uncharacterized protein</fullName>
    </submittedName>
</protein>